<dbReference type="RefSeq" id="WP_341373094.1">
    <property type="nucleotide sequence ID" value="NZ_JBBUTF010000004.1"/>
</dbReference>
<dbReference type="InterPro" id="IPR009003">
    <property type="entry name" value="Peptidase_S1_PA"/>
</dbReference>
<evidence type="ECO:0000256" key="2">
    <source>
        <dbReference type="ARBA" id="ARBA00022670"/>
    </source>
</evidence>
<evidence type="ECO:0000313" key="7">
    <source>
        <dbReference type="EMBL" id="MEK8025309.1"/>
    </source>
</evidence>
<dbReference type="EC" id="3.4.21.-" evidence="7"/>
<dbReference type="EMBL" id="JBBUTF010000004">
    <property type="protein sequence ID" value="MEK8025309.1"/>
    <property type="molecule type" value="Genomic_DNA"/>
</dbReference>
<dbReference type="SUPFAM" id="SSF50494">
    <property type="entry name" value="Trypsin-like serine proteases"/>
    <property type="match status" value="1"/>
</dbReference>
<dbReference type="Pfam" id="PF13180">
    <property type="entry name" value="PDZ_2"/>
    <property type="match status" value="1"/>
</dbReference>
<dbReference type="PROSITE" id="PS50106">
    <property type="entry name" value="PDZ"/>
    <property type="match status" value="1"/>
</dbReference>
<dbReference type="InterPro" id="IPR001478">
    <property type="entry name" value="PDZ"/>
</dbReference>
<feature type="domain" description="PDZ" evidence="6">
    <location>
        <begin position="317"/>
        <end position="416"/>
    </location>
</feature>
<feature type="region of interest" description="Disordered" evidence="5">
    <location>
        <begin position="75"/>
        <end position="105"/>
    </location>
</feature>
<dbReference type="PANTHER" id="PTHR22939:SF129">
    <property type="entry name" value="SERINE PROTEASE HTRA2, MITOCHONDRIAL"/>
    <property type="match status" value="1"/>
</dbReference>
<dbReference type="PANTHER" id="PTHR22939">
    <property type="entry name" value="SERINE PROTEASE FAMILY S1C HTRA-RELATED"/>
    <property type="match status" value="1"/>
</dbReference>
<dbReference type="SMART" id="SM00228">
    <property type="entry name" value="PDZ"/>
    <property type="match status" value="1"/>
</dbReference>
<proteinExistence type="inferred from homology"/>
<keyword evidence="3 7" id="KW-0378">Hydrolase</keyword>
<evidence type="ECO:0000313" key="8">
    <source>
        <dbReference type="Proteomes" id="UP001368500"/>
    </source>
</evidence>
<feature type="region of interest" description="Disordered" evidence="5">
    <location>
        <begin position="1"/>
        <end position="28"/>
    </location>
</feature>
<protein>
    <submittedName>
        <fullName evidence="7">S1C family serine protease</fullName>
        <ecNumber evidence="7">3.4.21.-</ecNumber>
    </submittedName>
</protein>
<evidence type="ECO:0000256" key="4">
    <source>
        <dbReference type="ARBA" id="ARBA00022825"/>
    </source>
</evidence>
<dbReference type="SUPFAM" id="SSF50156">
    <property type="entry name" value="PDZ domain-like"/>
    <property type="match status" value="1"/>
</dbReference>
<sequence length="427" mass="44400">MRPRLPSSRPPLPCDHTVPAGRSSPSGPAARALLRTAALIAALSGAMTSAAAPATRQIAPALQAATVLATGRMATGATPRAADRDTAADRMNGAGGTTALPPSSADPAVLARTLAALRRAQAAVLGVQVLAVDDGRTLGQLGQARSGSGIVIDDDGLVLTIGYLLIEAEQVVLQPDDGRRVPARVLGWDAATGLGLVQALAPLRIDPAPLAAATAPETGEPLMVVSGGEDGMISLARLMARRAYTGHWEYHLTEAYYTAPARPDHSGAGLFNREGELLGVGSLLLRDIDGGGSATALRVEASSLPGNVFVPAALLPPILAELRSRGTTRASERAWLGLNCTAEDGRVRVLRVQDDSPADVAGLQAGDEILRLDGQEIGSVEALWQTLWAPGESRREVRLDIRRDGQPLTLQAVSVDRRLALKRPTGI</sequence>
<dbReference type="PRINTS" id="PR00834">
    <property type="entry name" value="PROTEASES2C"/>
</dbReference>
<dbReference type="InterPro" id="IPR036034">
    <property type="entry name" value="PDZ_sf"/>
</dbReference>
<dbReference type="Gene3D" id="2.40.10.120">
    <property type="match status" value="1"/>
</dbReference>
<keyword evidence="8" id="KW-1185">Reference proteome</keyword>
<dbReference type="GO" id="GO:0008233">
    <property type="term" value="F:peptidase activity"/>
    <property type="evidence" value="ECO:0007669"/>
    <property type="project" value="UniProtKB-KW"/>
</dbReference>
<accession>A0ABU9B6F2</accession>
<dbReference type="Proteomes" id="UP001368500">
    <property type="component" value="Unassembled WGS sequence"/>
</dbReference>
<dbReference type="Pfam" id="PF13365">
    <property type="entry name" value="Trypsin_2"/>
    <property type="match status" value="1"/>
</dbReference>
<comment type="similarity">
    <text evidence="1">Belongs to the peptidase S1C family.</text>
</comment>
<evidence type="ECO:0000256" key="1">
    <source>
        <dbReference type="ARBA" id="ARBA00010541"/>
    </source>
</evidence>
<gene>
    <name evidence="7" type="ORF">AACH11_04955</name>
</gene>
<evidence type="ECO:0000256" key="3">
    <source>
        <dbReference type="ARBA" id="ARBA00022801"/>
    </source>
</evidence>
<dbReference type="Gene3D" id="2.30.42.10">
    <property type="match status" value="1"/>
</dbReference>
<keyword evidence="2 7" id="KW-0645">Protease</keyword>
<reference evidence="7 8" key="1">
    <citation type="submission" date="2024-04" db="EMBL/GenBank/DDBJ databases">
        <title>Novel species of the genus Ideonella isolated from streams.</title>
        <authorList>
            <person name="Lu H."/>
        </authorList>
    </citation>
    <scope>NUCLEOTIDE SEQUENCE [LARGE SCALE GENOMIC DNA]</scope>
    <source>
        <strain evidence="7 8">BYS139W</strain>
    </source>
</reference>
<keyword evidence="4" id="KW-0720">Serine protease</keyword>
<dbReference type="GO" id="GO:0006508">
    <property type="term" value="P:proteolysis"/>
    <property type="evidence" value="ECO:0007669"/>
    <property type="project" value="UniProtKB-KW"/>
</dbReference>
<evidence type="ECO:0000256" key="5">
    <source>
        <dbReference type="SAM" id="MobiDB-lite"/>
    </source>
</evidence>
<organism evidence="7 8">
    <name type="scientific">Pseudaquabacterium rugosum</name>
    <dbReference type="NCBI Taxonomy" id="2984194"/>
    <lineage>
        <taxon>Bacteria</taxon>
        <taxon>Pseudomonadati</taxon>
        <taxon>Pseudomonadota</taxon>
        <taxon>Betaproteobacteria</taxon>
        <taxon>Burkholderiales</taxon>
        <taxon>Sphaerotilaceae</taxon>
        <taxon>Pseudaquabacterium</taxon>
    </lineage>
</organism>
<evidence type="ECO:0000259" key="6">
    <source>
        <dbReference type="PROSITE" id="PS50106"/>
    </source>
</evidence>
<dbReference type="InterPro" id="IPR001940">
    <property type="entry name" value="Peptidase_S1C"/>
</dbReference>
<comment type="caution">
    <text evidence="7">The sequence shown here is derived from an EMBL/GenBank/DDBJ whole genome shotgun (WGS) entry which is preliminary data.</text>
</comment>
<name>A0ABU9B6F2_9BURK</name>